<protein>
    <recommendedName>
        <fullName evidence="11">NADH-quinone oxidoreductase subunit A</fullName>
        <ecNumber evidence="11">7.1.1.-</ecNumber>
    </recommendedName>
    <alternativeName>
        <fullName evidence="11">NADH dehydrogenase I subunit A</fullName>
    </alternativeName>
    <alternativeName>
        <fullName evidence="11">NDH-1 subunit A</fullName>
    </alternativeName>
    <alternativeName>
        <fullName evidence="11">NUO1</fullName>
    </alternativeName>
</protein>
<dbReference type="InterPro" id="IPR000440">
    <property type="entry name" value="NADH_UbQ/plastoQ_OxRdtase_su3"/>
</dbReference>
<dbReference type="InterPro" id="IPR038430">
    <property type="entry name" value="NDAH_ubi_oxred_su3_sf"/>
</dbReference>
<evidence type="ECO:0000256" key="8">
    <source>
        <dbReference type="ARBA" id="ARBA00022989"/>
    </source>
</evidence>
<dbReference type="AlphaFoldDB" id="A0A1L9BCP9"/>
<dbReference type="InterPro" id="IPR023043">
    <property type="entry name" value="NAD(P)H_OxRDtase_bac/plastid"/>
</dbReference>
<keyword evidence="9 11" id="KW-0520">NAD</keyword>
<keyword evidence="6 11" id="KW-0874">Quinone</keyword>
<dbReference type="Gene3D" id="1.20.58.1610">
    <property type="entry name" value="NADH:ubiquinone/plastoquinone oxidoreductase, chain 3"/>
    <property type="match status" value="1"/>
</dbReference>
<evidence type="ECO:0000256" key="11">
    <source>
        <dbReference type="HAMAP-Rule" id="MF_01394"/>
    </source>
</evidence>
<organism evidence="13 14">
    <name type="scientific">Cystobacter ferrugineus</name>
    <dbReference type="NCBI Taxonomy" id="83449"/>
    <lineage>
        <taxon>Bacteria</taxon>
        <taxon>Pseudomonadati</taxon>
        <taxon>Myxococcota</taxon>
        <taxon>Myxococcia</taxon>
        <taxon>Myxococcales</taxon>
        <taxon>Cystobacterineae</taxon>
        <taxon>Archangiaceae</taxon>
        <taxon>Cystobacter</taxon>
    </lineage>
</organism>
<comment type="subunit">
    <text evidence="11">NDH-1 is composed of 14 different subunits. Subunits NuoA, H, J, K, L, M, N constitute the membrane sector of the complex.</text>
</comment>
<dbReference type="Proteomes" id="UP000182229">
    <property type="component" value="Unassembled WGS sequence"/>
</dbReference>
<comment type="catalytic activity">
    <reaction evidence="11 12">
        <text>a quinone + NADH + 5 H(+)(in) = a quinol + NAD(+) + 4 H(+)(out)</text>
        <dbReference type="Rhea" id="RHEA:57888"/>
        <dbReference type="ChEBI" id="CHEBI:15378"/>
        <dbReference type="ChEBI" id="CHEBI:24646"/>
        <dbReference type="ChEBI" id="CHEBI:57540"/>
        <dbReference type="ChEBI" id="CHEBI:57945"/>
        <dbReference type="ChEBI" id="CHEBI:132124"/>
    </reaction>
</comment>
<reference evidence="13 14" key="2">
    <citation type="submission" date="2016-12" db="EMBL/GenBank/DDBJ databases">
        <title>Draft Genome Sequence of Cystobacter ferrugineus Strain Cbfe23.</title>
        <authorList>
            <person name="Akbar S."/>
            <person name="Dowd S.E."/>
            <person name="Stevens D.C."/>
        </authorList>
    </citation>
    <scope>NUCLEOTIDE SEQUENCE [LARGE SCALE GENOMIC DNA]</scope>
    <source>
        <strain evidence="13 14">Cbfe23</strain>
    </source>
</reference>
<dbReference type="GO" id="GO:0048038">
    <property type="term" value="F:quinone binding"/>
    <property type="evidence" value="ECO:0007669"/>
    <property type="project" value="UniProtKB-KW"/>
</dbReference>
<keyword evidence="4 11" id="KW-1003">Cell membrane</keyword>
<evidence type="ECO:0000313" key="14">
    <source>
        <dbReference type="Proteomes" id="UP000182229"/>
    </source>
</evidence>
<evidence type="ECO:0000256" key="6">
    <source>
        <dbReference type="ARBA" id="ARBA00022719"/>
    </source>
</evidence>
<feature type="transmembrane region" description="Helical" evidence="11">
    <location>
        <begin position="14"/>
        <end position="38"/>
    </location>
</feature>
<feature type="transmembrane region" description="Helical" evidence="11">
    <location>
        <begin position="96"/>
        <end position="119"/>
    </location>
</feature>
<dbReference type="GO" id="GO:0050136">
    <property type="term" value="F:NADH dehydrogenase (quinone) (non-electrogenic) activity"/>
    <property type="evidence" value="ECO:0007669"/>
    <property type="project" value="UniProtKB-UniRule"/>
</dbReference>
<evidence type="ECO:0000256" key="12">
    <source>
        <dbReference type="RuleBase" id="RU003639"/>
    </source>
</evidence>
<dbReference type="Pfam" id="PF00507">
    <property type="entry name" value="Oxidored_q4"/>
    <property type="match status" value="1"/>
</dbReference>
<evidence type="ECO:0000313" key="13">
    <source>
        <dbReference type="EMBL" id="OJH39993.1"/>
    </source>
</evidence>
<keyword evidence="14" id="KW-1185">Reference proteome</keyword>
<evidence type="ECO:0000256" key="10">
    <source>
        <dbReference type="ARBA" id="ARBA00023136"/>
    </source>
</evidence>
<evidence type="ECO:0000256" key="3">
    <source>
        <dbReference type="ARBA" id="ARBA00022448"/>
    </source>
</evidence>
<dbReference type="OrthoDB" id="9791970at2"/>
<comment type="subcellular location">
    <subcellularLocation>
        <location evidence="11 12">Cell membrane</location>
        <topology evidence="11 12">Multi-pass membrane protein</topology>
    </subcellularLocation>
    <subcellularLocation>
        <location evidence="1">Membrane</location>
        <topology evidence="1">Multi-pass membrane protein</topology>
    </subcellularLocation>
</comment>
<dbReference type="PANTHER" id="PTHR11058">
    <property type="entry name" value="NADH-UBIQUINONE OXIDOREDUCTASE CHAIN 3"/>
    <property type="match status" value="1"/>
</dbReference>
<dbReference type="GO" id="GO:0005886">
    <property type="term" value="C:plasma membrane"/>
    <property type="evidence" value="ECO:0007669"/>
    <property type="project" value="UniProtKB-SubCell"/>
</dbReference>
<dbReference type="STRING" id="83449.BON30_13035"/>
<dbReference type="HAMAP" id="MF_01394">
    <property type="entry name" value="NDH1_NuoA"/>
    <property type="match status" value="1"/>
</dbReference>
<sequence>MTPAIDPNNPLTSYLPLAIALLLAGVLALLIVNLAALAGPKRPSSIKSAPFEAGSASSGTARQRFAVKFYVVALLFIVFDVEAVFLYPWAVNFRELGWFGYAEMAVFAATVVVGLIYIWKKGALEWEH</sequence>
<evidence type="ECO:0000256" key="1">
    <source>
        <dbReference type="ARBA" id="ARBA00004141"/>
    </source>
</evidence>
<feature type="transmembrane region" description="Helical" evidence="11">
    <location>
        <begin position="69"/>
        <end position="90"/>
    </location>
</feature>
<evidence type="ECO:0000256" key="9">
    <source>
        <dbReference type="ARBA" id="ARBA00023027"/>
    </source>
</evidence>
<comment type="function">
    <text evidence="11">NDH-1 shuttles electrons from NADH, via FMN and iron-sulfur (Fe-S) centers, to quinones in the respiratory chain. The immediate electron acceptor for the enzyme in this species is believed to be ubiquinone. Couples the redox reaction to proton translocation (for every two electrons transferred, four hydrogen ions are translocated across the cytoplasmic membrane), and thus conserves the redox energy in a proton gradient.</text>
</comment>
<dbReference type="GO" id="GO:0008137">
    <property type="term" value="F:NADH dehydrogenase (ubiquinone) activity"/>
    <property type="evidence" value="ECO:0007669"/>
    <property type="project" value="InterPro"/>
</dbReference>
<dbReference type="EMBL" id="MPIN01000003">
    <property type="protein sequence ID" value="OJH39993.1"/>
    <property type="molecule type" value="Genomic_DNA"/>
</dbReference>
<evidence type="ECO:0000256" key="2">
    <source>
        <dbReference type="ARBA" id="ARBA00008472"/>
    </source>
</evidence>
<proteinExistence type="inferred from homology"/>
<keyword evidence="8 11" id="KW-1133">Transmembrane helix</keyword>
<evidence type="ECO:0000256" key="7">
    <source>
        <dbReference type="ARBA" id="ARBA00022967"/>
    </source>
</evidence>
<keyword evidence="3 11" id="KW-0813">Transport</keyword>
<gene>
    <name evidence="11" type="primary">nuoA</name>
    <name evidence="13" type="ORF">BON30_13035</name>
</gene>
<reference evidence="14" key="1">
    <citation type="submission" date="2016-11" db="EMBL/GenBank/DDBJ databases">
        <authorList>
            <person name="Shukria A."/>
            <person name="Stevens D.C."/>
        </authorList>
    </citation>
    <scope>NUCLEOTIDE SEQUENCE [LARGE SCALE GENOMIC DNA]</scope>
    <source>
        <strain evidence="14">Cbfe23</strain>
    </source>
</reference>
<evidence type="ECO:0000256" key="4">
    <source>
        <dbReference type="ARBA" id="ARBA00022475"/>
    </source>
</evidence>
<name>A0A1L9BCP9_9BACT</name>
<keyword evidence="10 11" id="KW-0472">Membrane</keyword>
<evidence type="ECO:0000256" key="5">
    <source>
        <dbReference type="ARBA" id="ARBA00022692"/>
    </source>
</evidence>
<dbReference type="RefSeq" id="WP_071898626.1">
    <property type="nucleotide sequence ID" value="NZ_MPIN01000003.1"/>
</dbReference>
<dbReference type="PANTHER" id="PTHR11058:SF22">
    <property type="entry name" value="NADH-QUINONE OXIDOREDUCTASE SUBUNIT A"/>
    <property type="match status" value="1"/>
</dbReference>
<comment type="caution">
    <text evidence="13">The sequence shown here is derived from an EMBL/GenBank/DDBJ whole genome shotgun (WGS) entry which is preliminary data.</text>
</comment>
<dbReference type="EC" id="7.1.1.-" evidence="11"/>
<keyword evidence="5 11" id="KW-0812">Transmembrane</keyword>
<dbReference type="GO" id="GO:0030964">
    <property type="term" value="C:NADH dehydrogenase complex"/>
    <property type="evidence" value="ECO:0007669"/>
    <property type="project" value="TreeGrafter"/>
</dbReference>
<keyword evidence="11" id="KW-0830">Ubiquinone</keyword>
<accession>A0A1L9BCP9</accession>
<comment type="similarity">
    <text evidence="2 11 12">Belongs to the complex I subunit 3 family.</text>
</comment>
<keyword evidence="7 11" id="KW-1278">Translocase</keyword>